<dbReference type="EMBL" id="FOGC01000001">
    <property type="protein sequence ID" value="SEQ16663.1"/>
    <property type="molecule type" value="Genomic_DNA"/>
</dbReference>
<dbReference type="AlphaFoldDB" id="A0A1H9DUZ3"/>
<reference evidence="2" key="1">
    <citation type="submission" date="2016-10" db="EMBL/GenBank/DDBJ databases">
        <authorList>
            <person name="Varghese N."/>
            <person name="Submissions S."/>
        </authorList>
    </citation>
    <scope>NUCLEOTIDE SEQUENCE [LARGE SCALE GENOMIC DNA]</scope>
    <source>
        <strain evidence="2">8N4</strain>
    </source>
</reference>
<keyword evidence="2" id="KW-1185">Reference proteome</keyword>
<gene>
    <name evidence="1" type="ORF">SAMN05216522_101401</name>
</gene>
<evidence type="ECO:0008006" key="3">
    <source>
        <dbReference type="Google" id="ProtNLM"/>
    </source>
</evidence>
<dbReference type="OrthoDB" id="9883289at2"/>
<sequence length="94" mass="10401">MDYQRIILVILTTVLLSGCSAKITPLSEDTYLVKCEQMLGEMKDCVALAKKQCPMGYDVLSAKDETSLMTGLDKNKVVPYVGGVKRSMLIKCQH</sequence>
<protein>
    <recommendedName>
        <fullName evidence="3">Lipoprotein</fullName>
    </recommendedName>
</protein>
<dbReference type="RefSeq" id="WP_092671943.1">
    <property type="nucleotide sequence ID" value="NZ_FOGC01000001.1"/>
</dbReference>
<accession>A0A1H9DUZ3</accession>
<name>A0A1H9DUZ3_9GAMM</name>
<proteinExistence type="predicted"/>
<dbReference type="PROSITE" id="PS51257">
    <property type="entry name" value="PROKAR_LIPOPROTEIN"/>
    <property type="match status" value="1"/>
</dbReference>
<dbReference type="STRING" id="988801.SAMN05216522_101401"/>
<evidence type="ECO:0000313" key="2">
    <source>
        <dbReference type="Proteomes" id="UP000242515"/>
    </source>
</evidence>
<dbReference type="Proteomes" id="UP000242515">
    <property type="component" value="Unassembled WGS sequence"/>
</dbReference>
<organism evidence="1 2">
    <name type="scientific">Rosenbergiella nectarea</name>
    <dbReference type="NCBI Taxonomy" id="988801"/>
    <lineage>
        <taxon>Bacteria</taxon>
        <taxon>Pseudomonadati</taxon>
        <taxon>Pseudomonadota</taxon>
        <taxon>Gammaproteobacteria</taxon>
        <taxon>Enterobacterales</taxon>
        <taxon>Erwiniaceae</taxon>
        <taxon>Rosenbergiella</taxon>
    </lineage>
</organism>
<evidence type="ECO:0000313" key="1">
    <source>
        <dbReference type="EMBL" id="SEQ16663.1"/>
    </source>
</evidence>